<evidence type="ECO:0000313" key="2">
    <source>
        <dbReference type="Proteomes" id="UP000288052"/>
    </source>
</evidence>
<comment type="caution">
    <text evidence="1">The sequence shown here is derived from an EMBL/GenBank/DDBJ whole genome shotgun (WGS) entry which is preliminary data.</text>
</comment>
<dbReference type="GO" id="GO:0016874">
    <property type="term" value="F:ligase activity"/>
    <property type="evidence" value="ECO:0007669"/>
    <property type="project" value="UniProtKB-KW"/>
</dbReference>
<dbReference type="GO" id="GO:0006310">
    <property type="term" value="P:DNA recombination"/>
    <property type="evidence" value="ECO:0007669"/>
    <property type="project" value="InterPro"/>
</dbReference>
<gene>
    <name evidence="1" type="ORF">D2E22_1667</name>
</gene>
<name>A0A430F5E1_9BIFI</name>
<dbReference type="InterPro" id="IPR036614">
    <property type="entry name" value="RusA-like_sf"/>
</dbReference>
<protein>
    <submittedName>
        <fullName evidence="1">Acyl-coenzyme A synthetases/AMP-(Fatty) acid ligase</fullName>
    </submittedName>
</protein>
<dbReference type="RefSeq" id="WP_126032650.1">
    <property type="nucleotide sequence ID" value="NZ_QXGI01000008.1"/>
</dbReference>
<accession>A0A430F5E1</accession>
<dbReference type="GO" id="GO:0006281">
    <property type="term" value="P:DNA repair"/>
    <property type="evidence" value="ECO:0007669"/>
    <property type="project" value="InterPro"/>
</dbReference>
<dbReference type="SUPFAM" id="SSF103084">
    <property type="entry name" value="Holliday junction resolvase RusA"/>
    <property type="match status" value="1"/>
</dbReference>
<reference evidence="1 2" key="1">
    <citation type="submission" date="2018-09" db="EMBL/GenBank/DDBJ databases">
        <title>Characterization of the phylogenetic diversity of five novel species belonging to the genus Bifidobacterium.</title>
        <authorList>
            <person name="Lugli G.A."/>
            <person name="Duranti S."/>
            <person name="Milani C."/>
        </authorList>
    </citation>
    <scope>NUCLEOTIDE SEQUENCE [LARGE SCALE GENOMIC DNA]</scope>
    <source>
        <strain evidence="1 2">2020B</strain>
    </source>
</reference>
<dbReference type="AlphaFoldDB" id="A0A430F5E1"/>
<proteinExistence type="predicted"/>
<sequence>MSGQRVTISIDVPKPWLLKTNGGQGNVYANAQRARHLRHAGYVAGRDWLARHRAWRRDLRVDVAYEVHYPRRPSRADPDNLAPTVKHLVDGLTDAGLWADDDYTHLRRRTYTMGEPTRHPGVWRIDIHITPITKEKP</sequence>
<evidence type="ECO:0000313" key="1">
    <source>
        <dbReference type="EMBL" id="RSX46095.1"/>
    </source>
</evidence>
<dbReference type="Proteomes" id="UP000288052">
    <property type="component" value="Unassembled WGS sequence"/>
</dbReference>
<keyword evidence="2" id="KW-1185">Reference proteome</keyword>
<organism evidence="1 2">
    <name type="scientific">Bifidobacterium castoris</name>
    <dbReference type="NCBI Taxonomy" id="2306972"/>
    <lineage>
        <taxon>Bacteria</taxon>
        <taxon>Bacillati</taxon>
        <taxon>Actinomycetota</taxon>
        <taxon>Actinomycetes</taxon>
        <taxon>Bifidobacteriales</taxon>
        <taxon>Bifidobacteriaceae</taxon>
        <taxon>Bifidobacterium</taxon>
    </lineage>
</organism>
<dbReference type="Gene3D" id="3.30.1330.70">
    <property type="entry name" value="Holliday junction resolvase RusA"/>
    <property type="match status" value="1"/>
</dbReference>
<dbReference type="OrthoDB" id="3237255at2"/>
<dbReference type="GO" id="GO:0000287">
    <property type="term" value="F:magnesium ion binding"/>
    <property type="evidence" value="ECO:0007669"/>
    <property type="project" value="InterPro"/>
</dbReference>
<dbReference type="EMBL" id="QXGI01000008">
    <property type="protein sequence ID" value="RSX46095.1"/>
    <property type="molecule type" value="Genomic_DNA"/>
</dbReference>
<keyword evidence="1" id="KW-0436">Ligase</keyword>